<reference evidence="3 4" key="1">
    <citation type="submission" date="2015-11" db="EMBL/GenBank/DDBJ databases">
        <title>Long Read and Single Molecule DNA Sequencing Simplifies Genome Assembly and TAL Effector Gene Analysis of Xanthomonas translucens.</title>
        <authorList>
            <person name="Peng Z."/>
            <person name="Hu Y."/>
            <person name="Xie J."/>
            <person name="Potnis N."/>
            <person name="Akhunova A."/>
            <person name="Jones J."/>
            <person name="Liu Z."/>
            <person name="White F."/>
            <person name="Liu S."/>
        </authorList>
    </citation>
    <scope>NUCLEOTIDE SEQUENCE [LARGE SCALE GENOMIC DNA]</scope>
    <source>
        <strain evidence="3 4">B1</strain>
    </source>
</reference>
<dbReference type="Pfam" id="PF26642">
    <property type="entry name" value="XAC0095_dom"/>
    <property type="match status" value="1"/>
</dbReference>
<dbReference type="EMBL" id="LNTA01000023">
    <property type="protein sequence ID" value="KWV16639.1"/>
    <property type="molecule type" value="Genomic_DNA"/>
</dbReference>
<comment type="caution">
    <text evidence="3">The sequence shown here is derived from an EMBL/GenBank/DDBJ whole genome shotgun (WGS) entry which is preliminary data.</text>
</comment>
<dbReference type="InterPro" id="IPR058099">
    <property type="entry name" value="T3SS_XAC0095_dom"/>
</dbReference>
<dbReference type="OrthoDB" id="5948193at2"/>
<evidence type="ECO:0000313" key="3">
    <source>
        <dbReference type="EMBL" id="KWV16639.1"/>
    </source>
</evidence>
<proteinExistence type="predicted"/>
<name>A0A109HDB5_XANCT</name>
<organism evidence="3 4">
    <name type="scientific">Xanthomonas campestris pv. translucens</name>
    <dbReference type="NCBI Taxonomy" id="343"/>
    <lineage>
        <taxon>Bacteria</taxon>
        <taxon>Pseudomonadati</taxon>
        <taxon>Pseudomonadota</taxon>
        <taxon>Gammaproteobacteria</taxon>
        <taxon>Lysobacterales</taxon>
        <taxon>Lysobacteraceae</taxon>
        <taxon>Xanthomonas</taxon>
        <taxon>Xanthomonas translucens group</taxon>
    </lineage>
</organism>
<dbReference type="RefSeq" id="WP_003477979.1">
    <property type="nucleotide sequence ID" value="NZ_CP090000.1"/>
</dbReference>
<evidence type="ECO:0000259" key="2">
    <source>
        <dbReference type="Pfam" id="PF26642"/>
    </source>
</evidence>
<gene>
    <name evidence="3" type="ORF">ATB53_09150</name>
</gene>
<sequence>MPQPVREENIGVHGDPDAMSGYFLPEESQFRLVRLGEFITFLARLAQPRSVDEEREAAPKVRAGELAVCMELLAEQMDMVLREVSWPAQRQSPSHAQGHGASVCGDD</sequence>
<evidence type="ECO:0000256" key="1">
    <source>
        <dbReference type="SAM" id="MobiDB-lite"/>
    </source>
</evidence>
<dbReference type="NCBIfam" id="NF047335">
    <property type="entry name" value="T3SS_XAC0095"/>
    <property type="match status" value="1"/>
</dbReference>
<dbReference type="Proteomes" id="UP000055854">
    <property type="component" value="Unassembled WGS sequence"/>
</dbReference>
<protein>
    <recommendedName>
        <fullName evidence="2">XAC0095-like domain-containing protein</fullName>
    </recommendedName>
</protein>
<accession>A0A109HDB5</accession>
<evidence type="ECO:0000313" key="4">
    <source>
        <dbReference type="Proteomes" id="UP000055854"/>
    </source>
</evidence>
<feature type="domain" description="XAC0095-like" evidence="2">
    <location>
        <begin position="19"/>
        <end position="86"/>
    </location>
</feature>
<feature type="region of interest" description="Disordered" evidence="1">
    <location>
        <begin position="87"/>
        <end position="107"/>
    </location>
</feature>
<dbReference type="AlphaFoldDB" id="A0A109HDB5"/>